<reference evidence="1" key="1">
    <citation type="journal article" date="2014" name="Front. Microbiol.">
        <title>High frequency of phylogenetically diverse reductive dehalogenase-homologous genes in deep subseafloor sedimentary metagenomes.</title>
        <authorList>
            <person name="Kawai M."/>
            <person name="Futagami T."/>
            <person name="Toyoda A."/>
            <person name="Takaki Y."/>
            <person name="Nishi S."/>
            <person name="Hori S."/>
            <person name="Arai W."/>
            <person name="Tsubouchi T."/>
            <person name="Morono Y."/>
            <person name="Uchiyama I."/>
            <person name="Ito T."/>
            <person name="Fujiyama A."/>
            <person name="Inagaki F."/>
            <person name="Takami H."/>
        </authorList>
    </citation>
    <scope>NUCLEOTIDE SEQUENCE</scope>
    <source>
        <strain evidence="1">Expedition CK06-06</strain>
    </source>
</reference>
<dbReference type="EMBL" id="BARW01020280">
    <property type="protein sequence ID" value="GAI89900.1"/>
    <property type="molecule type" value="Genomic_DNA"/>
</dbReference>
<name>X1TQQ0_9ZZZZ</name>
<feature type="non-terminal residue" evidence="1">
    <location>
        <position position="1"/>
    </location>
</feature>
<protein>
    <recommendedName>
        <fullName evidence="2">Alcohol dehydrogenase-like C-terminal domain-containing protein</fullName>
    </recommendedName>
</protein>
<sequence>QLTLIGSWVFSIPDLQELVDFMVRNQLSLNPLITHRFTLDDAPKALEIFDKGHTGKVIFEWK</sequence>
<accession>X1TQQ0</accession>
<proteinExistence type="predicted"/>
<comment type="caution">
    <text evidence="1">The sequence shown here is derived from an EMBL/GenBank/DDBJ whole genome shotgun (WGS) entry which is preliminary data.</text>
</comment>
<evidence type="ECO:0008006" key="2">
    <source>
        <dbReference type="Google" id="ProtNLM"/>
    </source>
</evidence>
<dbReference type="AlphaFoldDB" id="X1TQQ0"/>
<organism evidence="1">
    <name type="scientific">marine sediment metagenome</name>
    <dbReference type="NCBI Taxonomy" id="412755"/>
    <lineage>
        <taxon>unclassified sequences</taxon>
        <taxon>metagenomes</taxon>
        <taxon>ecological metagenomes</taxon>
    </lineage>
</organism>
<dbReference type="Gene3D" id="3.90.180.10">
    <property type="entry name" value="Medium-chain alcohol dehydrogenases, catalytic domain"/>
    <property type="match status" value="1"/>
</dbReference>
<evidence type="ECO:0000313" key="1">
    <source>
        <dbReference type="EMBL" id="GAI89900.1"/>
    </source>
</evidence>
<gene>
    <name evidence="1" type="ORF">S12H4_34293</name>
</gene>